<evidence type="ECO:0000259" key="5">
    <source>
        <dbReference type="Pfam" id="PF13439"/>
    </source>
</evidence>
<proteinExistence type="predicted"/>
<dbReference type="InterPro" id="IPR028098">
    <property type="entry name" value="Glyco_trans_4-like_N"/>
</dbReference>
<dbReference type="CDD" id="cd03801">
    <property type="entry name" value="GT4_PimA-like"/>
    <property type="match status" value="1"/>
</dbReference>
<dbReference type="Pfam" id="PF13692">
    <property type="entry name" value="Glyco_trans_1_4"/>
    <property type="match status" value="1"/>
</dbReference>
<dbReference type="RefSeq" id="WP_114914491.1">
    <property type="nucleotide sequence ID" value="NZ_CP031264.1"/>
</dbReference>
<feature type="domain" description="Glycosyltransferase subfamily 4-like N-terminal" evidence="5">
    <location>
        <begin position="160"/>
        <end position="279"/>
    </location>
</feature>
<dbReference type="Gene3D" id="3.40.50.2000">
    <property type="entry name" value="Glycogen Phosphorylase B"/>
    <property type="match status" value="2"/>
</dbReference>
<keyword evidence="3 6" id="KW-0808">Transferase</keyword>
<dbReference type="PANTHER" id="PTHR12526">
    <property type="entry name" value="GLYCOSYLTRANSFERASE"/>
    <property type="match status" value="1"/>
</dbReference>
<reference evidence="7" key="1">
    <citation type="submission" date="2018-07" db="EMBL/GenBank/DDBJ databases">
        <title>Streptacidiphilus bronchialis DSM 106435 chromosome.</title>
        <authorList>
            <person name="Batra D."/>
            <person name="Gulvik C.A."/>
        </authorList>
    </citation>
    <scope>NUCLEOTIDE SEQUENCE [LARGE SCALE GENOMIC DNA]</scope>
    <source>
        <strain evidence="7">DSM 106435</strain>
    </source>
</reference>
<name>A0A345T138_9ACTN</name>
<dbReference type="SUPFAM" id="SSF53756">
    <property type="entry name" value="UDP-Glycosyltransferase/glycogen phosphorylase"/>
    <property type="match status" value="1"/>
</dbReference>
<dbReference type="Proteomes" id="UP000249340">
    <property type="component" value="Chromosome"/>
</dbReference>
<evidence type="ECO:0000313" key="7">
    <source>
        <dbReference type="Proteomes" id="UP000249340"/>
    </source>
</evidence>
<dbReference type="Pfam" id="PF13439">
    <property type="entry name" value="Glyco_transf_4"/>
    <property type="match status" value="1"/>
</dbReference>
<dbReference type="KEGG" id="stri:C7M71_022100"/>
<accession>A0A345T138</accession>
<keyword evidence="7" id="KW-1185">Reference proteome</keyword>
<dbReference type="OrthoDB" id="3318784at2"/>
<dbReference type="PANTHER" id="PTHR12526:SF600">
    <property type="entry name" value="GLYCOSYL TRANSFERASE GROUP 1"/>
    <property type="match status" value="1"/>
</dbReference>
<evidence type="ECO:0000256" key="4">
    <source>
        <dbReference type="SAM" id="MobiDB-lite"/>
    </source>
</evidence>
<evidence type="ECO:0000256" key="2">
    <source>
        <dbReference type="ARBA" id="ARBA00022676"/>
    </source>
</evidence>
<dbReference type="EMBL" id="CP031264">
    <property type="protein sequence ID" value="AXI79693.1"/>
    <property type="molecule type" value="Genomic_DNA"/>
</dbReference>
<gene>
    <name evidence="6" type="ORF">C7M71_022100</name>
</gene>
<keyword evidence="2" id="KW-0328">Glycosyltransferase</keyword>
<dbReference type="AlphaFoldDB" id="A0A345T138"/>
<dbReference type="GO" id="GO:0016757">
    <property type="term" value="F:glycosyltransferase activity"/>
    <property type="evidence" value="ECO:0007669"/>
    <property type="project" value="UniProtKB-KW"/>
</dbReference>
<feature type="region of interest" description="Disordered" evidence="4">
    <location>
        <begin position="499"/>
        <end position="542"/>
    </location>
</feature>
<evidence type="ECO:0000256" key="3">
    <source>
        <dbReference type="ARBA" id="ARBA00022679"/>
    </source>
</evidence>
<organism evidence="6 7">
    <name type="scientific">Peterkaempfera bronchialis</name>
    <dbReference type="NCBI Taxonomy" id="2126346"/>
    <lineage>
        <taxon>Bacteria</taxon>
        <taxon>Bacillati</taxon>
        <taxon>Actinomycetota</taxon>
        <taxon>Actinomycetes</taxon>
        <taxon>Kitasatosporales</taxon>
        <taxon>Streptomycetaceae</taxon>
        <taxon>Peterkaempfera</taxon>
    </lineage>
</organism>
<evidence type="ECO:0000313" key="6">
    <source>
        <dbReference type="EMBL" id="AXI79693.1"/>
    </source>
</evidence>
<evidence type="ECO:0000256" key="1">
    <source>
        <dbReference type="ARBA" id="ARBA00021292"/>
    </source>
</evidence>
<protein>
    <recommendedName>
        <fullName evidence="1">D-inositol 3-phosphate glycosyltransferase</fullName>
    </recommendedName>
</protein>
<sequence>MSCGGPLPGRVVMLVANGVDGDSRVQKAAWSMAAAGWDVVLLGRAPGPERLEYRLGGARVVLLPVGSAVSGYERGRGASLRSAWARRAAYARARAVVARWDAVDAPRSARLRLAAVARRRLAAHPALDALLVPLGAGRVAGRLRPALDGLRGVLDRYGGWRSLNPWFRDLELAFAPVVAELAPELIHAHDFHMVGIGARSAARLGVPGRPVRWLYDAHEYLAGIEVPGRWDLRGRLRRRMLLGVEREYIGRADAVVTVSEAIAERLHRDHGLTRRPAVVLNAPLVRTDGAAGAYGAPEAAVPEVRRAVGLPPDAPLLLYSGGLAARRGVATAVAALPALPGVHLVLVARRGDPDAGELRALAGRLGVADRLHLADYVSPDQVIPYIASATAGLVPILHRPNHELSLITKYLEYLHARLPILCSDVAEMAATTRALGVGEVFQAGDTGAFCRAARTLLADPECYRRPYRPDGAAGRALPGYGWAGQAEVLDALYAELTGRRPRPAAPPPAGPLLLTPWPDGPGDPGRPCTARAADGGVPTVQG</sequence>